<feature type="binding site" evidence="9">
    <location>
        <position position="103"/>
    </location>
    <ligand>
        <name>5-phospho-alpha-D-ribose 1-diphosphate</name>
        <dbReference type="ChEBI" id="CHEBI:58017"/>
        <note>ligand shared between dimeric partners</note>
    </ligand>
</feature>
<keyword evidence="8 9" id="KW-0665">Pyrimidine biosynthesis</keyword>
<evidence type="ECO:0000256" key="7">
    <source>
        <dbReference type="ARBA" id="ARBA00022679"/>
    </source>
</evidence>
<dbReference type="RefSeq" id="WP_022564072.1">
    <property type="nucleotide sequence ID" value="NZ_CP010907.1"/>
</dbReference>
<sequence>MQNYKHQFIEFIYSKGALKFGDFTLKSNRKSPYFFNTGLFNMGRDIAQLGYFYAKAIMDNNINFDLLFGPAYKGIPIVLTTAIALSNYYNYNVPYCFNRKEFKDHGEGGVLVGSSLNGKILLVDDVITSGKAIRESVDVINSYGATLSAVLISLDRQERGYGEISAMQQIERDYRCKVIAITTLNQVIDYLEKQEHMTDDLFNLRAYHDKYSV</sequence>
<dbReference type="Gene3D" id="3.40.50.2020">
    <property type="match status" value="1"/>
</dbReference>
<dbReference type="GO" id="GO:0004588">
    <property type="term" value="F:orotate phosphoribosyltransferase activity"/>
    <property type="evidence" value="ECO:0007669"/>
    <property type="project" value="UniProtKB-UniRule"/>
</dbReference>
<organism evidence="10 11">
    <name type="scientific">Candidatus Pantoea carbekii</name>
    <dbReference type="NCBI Taxonomy" id="1235990"/>
    <lineage>
        <taxon>Bacteria</taxon>
        <taxon>Pseudomonadati</taxon>
        <taxon>Pseudomonadota</taxon>
        <taxon>Gammaproteobacteria</taxon>
        <taxon>Enterobacterales</taxon>
        <taxon>Erwiniaceae</taxon>
        <taxon>Pantoea</taxon>
    </lineage>
</organism>
<dbReference type="GO" id="GO:0006207">
    <property type="term" value="P:'de novo' pyrimidine nucleobase biosynthetic process"/>
    <property type="evidence" value="ECO:0007669"/>
    <property type="project" value="TreeGrafter"/>
</dbReference>
<evidence type="ECO:0000256" key="4">
    <source>
        <dbReference type="ARBA" id="ARBA00011738"/>
    </source>
</evidence>
<evidence type="ECO:0000256" key="5">
    <source>
        <dbReference type="ARBA" id="ARBA00011971"/>
    </source>
</evidence>
<feature type="binding site" evidence="9">
    <location>
        <position position="128"/>
    </location>
    <ligand>
        <name>orotate</name>
        <dbReference type="ChEBI" id="CHEBI:30839"/>
    </ligand>
</feature>
<keyword evidence="6 9" id="KW-0328">Glycosyltransferase</keyword>
<dbReference type="AlphaFoldDB" id="U3U8T8"/>
<dbReference type="FunFam" id="3.40.50.2020:FF:000008">
    <property type="entry name" value="Orotate phosphoribosyltransferase"/>
    <property type="match status" value="1"/>
</dbReference>
<dbReference type="UniPathway" id="UPA00070">
    <property type="reaction ID" value="UER00119"/>
</dbReference>
<feature type="binding site" description="in other chain" evidence="9">
    <location>
        <begin position="124"/>
        <end position="132"/>
    </location>
    <ligand>
        <name>5-phospho-alpha-D-ribose 1-diphosphate</name>
        <dbReference type="ChEBI" id="CHEBI:58017"/>
        <note>ligand shared between dimeric partners</note>
    </ligand>
</feature>
<dbReference type="PANTHER" id="PTHR46683">
    <property type="entry name" value="OROTATE PHOSPHORIBOSYLTRANSFERASE 1-RELATED"/>
    <property type="match status" value="1"/>
</dbReference>
<dbReference type="GO" id="GO:0000287">
    <property type="term" value="F:magnesium ion binding"/>
    <property type="evidence" value="ECO:0007669"/>
    <property type="project" value="UniProtKB-UniRule"/>
</dbReference>
<feature type="binding site" description="in other chain" evidence="9">
    <location>
        <position position="100"/>
    </location>
    <ligand>
        <name>5-phospho-alpha-D-ribose 1-diphosphate</name>
        <dbReference type="ChEBI" id="CHEBI:58017"/>
        <note>ligand shared between dimeric partners</note>
    </ligand>
</feature>
<keyword evidence="7 9" id="KW-0808">Transferase</keyword>
<proteinExistence type="inferred from homology"/>
<evidence type="ECO:0000256" key="9">
    <source>
        <dbReference type="HAMAP-Rule" id="MF_01208"/>
    </source>
</evidence>
<dbReference type="KEGG" id="hhs:HHS_00830"/>
<dbReference type="Pfam" id="PF00156">
    <property type="entry name" value="Pribosyltran"/>
    <property type="match status" value="1"/>
</dbReference>
<dbReference type="PATRIC" id="fig|1235990.3.peg.82"/>
<dbReference type="eggNOG" id="COG0461">
    <property type="taxonomic scope" value="Bacteria"/>
</dbReference>
<dbReference type="GO" id="GO:0044205">
    <property type="term" value="P:'de novo' UMP biosynthetic process"/>
    <property type="evidence" value="ECO:0007669"/>
    <property type="project" value="UniProtKB-UniRule"/>
</dbReference>
<dbReference type="InterPro" id="IPR000836">
    <property type="entry name" value="PRTase_dom"/>
</dbReference>
<protein>
    <recommendedName>
        <fullName evidence="5 9">Orotate phosphoribosyltransferase</fullName>
        <shortName evidence="9">OPRT</shortName>
        <shortName evidence="9">OPRTase</shortName>
        <ecNumber evidence="5 9">2.4.2.10</ecNumber>
    </recommendedName>
</protein>
<evidence type="ECO:0000256" key="6">
    <source>
        <dbReference type="ARBA" id="ARBA00022676"/>
    </source>
</evidence>
<dbReference type="GO" id="GO:0005737">
    <property type="term" value="C:cytoplasm"/>
    <property type="evidence" value="ECO:0007669"/>
    <property type="project" value="TreeGrafter"/>
</dbReference>
<gene>
    <name evidence="9 10" type="primary">pyrE</name>
    <name evidence="10" type="ORF">HHS_00830</name>
</gene>
<dbReference type="InterPro" id="IPR029057">
    <property type="entry name" value="PRTase-like"/>
</dbReference>
<evidence type="ECO:0000256" key="8">
    <source>
        <dbReference type="ARBA" id="ARBA00022975"/>
    </source>
</evidence>
<dbReference type="EC" id="2.4.2.10" evidence="5 9"/>
<keyword evidence="11" id="KW-1185">Reference proteome</keyword>
<feature type="binding site" evidence="9">
    <location>
        <position position="99"/>
    </location>
    <ligand>
        <name>5-phospho-alpha-D-ribose 1-diphosphate</name>
        <dbReference type="ChEBI" id="CHEBI:58017"/>
        <note>ligand shared between dimeric partners</note>
    </ligand>
</feature>
<dbReference type="PANTHER" id="PTHR46683:SF1">
    <property type="entry name" value="OROTATE PHOSPHORIBOSYLTRANSFERASE 1-RELATED"/>
    <property type="match status" value="1"/>
</dbReference>
<feature type="binding site" evidence="9">
    <location>
        <position position="105"/>
    </location>
    <ligand>
        <name>5-phospho-alpha-D-ribose 1-diphosphate</name>
        <dbReference type="ChEBI" id="CHEBI:58017"/>
        <note>ligand shared between dimeric partners</note>
    </ligand>
</feature>
<feature type="binding site" description="in other chain" evidence="9">
    <location>
        <begin position="72"/>
        <end position="73"/>
    </location>
    <ligand>
        <name>5-phospho-alpha-D-ribose 1-diphosphate</name>
        <dbReference type="ChEBI" id="CHEBI:58017"/>
        <note>ligand shared between dimeric partners</note>
    </ligand>
</feature>
<keyword evidence="9" id="KW-0460">Magnesium</keyword>
<feature type="binding site" evidence="9">
    <location>
        <position position="156"/>
    </location>
    <ligand>
        <name>orotate</name>
        <dbReference type="ChEBI" id="CHEBI:30839"/>
    </ligand>
</feature>
<comment type="similarity">
    <text evidence="3 9">Belongs to the purine/pyrimidine phosphoribosyltransferase family. PyrE subfamily.</text>
</comment>
<dbReference type="HAMAP" id="MF_01208">
    <property type="entry name" value="PyrE"/>
    <property type="match status" value="1"/>
</dbReference>
<dbReference type="STRING" id="1235990.BMSBPS_0548"/>
<evidence type="ECO:0000313" key="10">
    <source>
        <dbReference type="EMBL" id="BAO00053.1"/>
    </source>
</evidence>
<comment type="subunit">
    <text evidence="4 9">Homodimer.</text>
</comment>
<dbReference type="SUPFAM" id="SSF53271">
    <property type="entry name" value="PRTase-like"/>
    <property type="match status" value="1"/>
</dbReference>
<evidence type="ECO:0000313" key="11">
    <source>
        <dbReference type="Proteomes" id="UP000016900"/>
    </source>
</evidence>
<comment type="cofactor">
    <cofactor evidence="9">
        <name>Mg(2+)</name>
        <dbReference type="ChEBI" id="CHEBI:18420"/>
    </cofactor>
</comment>
<dbReference type="KEGG" id="pck:BMSBPS_0548"/>
<evidence type="ECO:0000256" key="2">
    <source>
        <dbReference type="ARBA" id="ARBA00004889"/>
    </source>
</evidence>
<dbReference type="NCBIfam" id="TIGR00336">
    <property type="entry name" value="pyrE"/>
    <property type="match status" value="1"/>
</dbReference>
<dbReference type="GO" id="GO:0046132">
    <property type="term" value="P:pyrimidine ribonucleoside biosynthetic process"/>
    <property type="evidence" value="ECO:0007669"/>
    <property type="project" value="TreeGrafter"/>
</dbReference>
<dbReference type="EMBL" id="AP012554">
    <property type="protein sequence ID" value="BAO00053.1"/>
    <property type="molecule type" value="Genomic_DNA"/>
</dbReference>
<dbReference type="OrthoDB" id="9779060at2"/>
<evidence type="ECO:0000256" key="1">
    <source>
        <dbReference type="ARBA" id="ARBA00003769"/>
    </source>
</evidence>
<feature type="binding site" description="in other chain" evidence="9">
    <location>
        <position position="26"/>
    </location>
    <ligand>
        <name>5-phospho-alpha-D-ribose 1-diphosphate</name>
        <dbReference type="ChEBI" id="CHEBI:58017"/>
        <note>ligand shared between dimeric partners</note>
    </ligand>
</feature>
<name>U3U8T8_9GAMM</name>
<comment type="function">
    <text evidence="1 9">Catalyzes the transfer of a ribosyl phosphate group from 5-phosphoribose 1-diphosphate to orotate, leading to the formation of orotidine monophosphate (OMP).</text>
</comment>
<reference evidence="10 11" key="1">
    <citation type="submission" date="2012-10" db="EMBL/GenBank/DDBJ databases">
        <title>Genome sequence of the symbiont of the pentatomidae stink bug Halyomorpha halys.</title>
        <authorList>
            <person name="Kobayashi H."/>
            <person name="Fujii-Muramatsu R."/>
            <person name="Takeishi K."/>
            <person name="Noda H."/>
        </authorList>
    </citation>
    <scope>NUCLEOTIDE SEQUENCE [LARGE SCALE GENOMIC DNA]</scope>
</reference>
<comment type="pathway">
    <text evidence="2 9">Pyrimidine metabolism; UMP biosynthesis via de novo pathway; UMP from orotate: step 1/2.</text>
</comment>
<dbReference type="Proteomes" id="UP000016900">
    <property type="component" value="Chromosome"/>
</dbReference>
<evidence type="ECO:0000256" key="3">
    <source>
        <dbReference type="ARBA" id="ARBA00006340"/>
    </source>
</evidence>
<dbReference type="InterPro" id="IPR004467">
    <property type="entry name" value="Or_phspho_trans_dom"/>
</dbReference>
<dbReference type="CDD" id="cd06223">
    <property type="entry name" value="PRTases_typeI"/>
    <property type="match status" value="1"/>
</dbReference>
<accession>U3U8T8</accession>
<comment type="catalytic activity">
    <reaction evidence="9">
        <text>orotidine 5'-phosphate + diphosphate = orotate + 5-phospho-alpha-D-ribose 1-diphosphate</text>
        <dbReference type="Rhea" id="RHEA:10380"/>
        <dbReference type="ChEBI" id="CHEBI:30839"/>
        <dbReference type="ChEBI" id="CHEBI:33019"/>
        <dbReference type="ChEBI" id="CHEBI:57538"/>
        <dbReference type="ChEBI" id="CHEBI:58017"/>
        <dbReference type="EC" id="2.4.2.10"/>
    </reaction>
</comment>
<feature type="binding site" evidence="9">
    <location>
        <begin position="34"/>
        <end position="35"/>
    </location>
    <ligand>
        <name>orotate</name>
        <dbReference type="ChEBI" id="CHEBI:30839"/>
    </ligand>
</feature>
<dbReference type="InterPro" id="IPR023031">
    <property type="entry name" value="OPRT"/>
</dbReference>